<dbReference type="InterPro" id="IPR035892">
    <property type="entry name" value="C2_domain_sf"/>
</dbReference>
<dbReference type="Gene3D" id="2.60.40.150">
    <property type="entry name" value="C2 domain"/>
    <property type="match status" value="2"/>
</dbReference>
<evidence type="ECO:0000256" key="1">
    <source>
        <dbReference type="ARBA" id="ARBA00004123"/>
    </source>
</evidence>
<reference evidence="22" key="1">
    <citation type="submission" date="2025-08" db="UniProtKB">
        <authorList>
            <consortium name="RefSeq"/>
        </authorList>
    </citation>
    <scope>IDENTIFICATION</scope>
</reference>
<proteinExistence type="inferred from homology"/>
<keyword evidence="7" id="KW-0963">Cytoplasm</keyword>
<dbReference type="GO" id="GO:0005737">
    <property type="term" value="C:cytoplasm"/>
    <property type="evidence" value="ECO:0007669"/>
    <property type="project" value="UniProtKB-SubCell"/>
</dbReference>
<dbReference type="RefSeq" id="XP_022094527.1">
    <property type="nucleotide sequence ID" value="XM_022238835.1"/>
</dbReference>
<dbReference type="InterPro" id="IPR000008">
    <property type="entry name" value="C2_dom"/>
</dbReference>
<evidence type="ECO:0000256" key="11">
    <source>
        <dbReference type="ARBA" id="ARBA00022837"/>
    </source>
</evidence>
<sequence>MQKSTWQHLPFLCRHRNKDLQDFKMAGSAPGHGPKMSSTVELRFACKNLPDKDITSKSDPVAVLMVFDTLQKVWVEVDRTEQVKNNLNPTFTKGITMDYCFEEVQKVRIGVYDIDNKSKTLTDDDFLGAVQGTLGMIVSSKKLEKPLLYNNGKPAGKAMITVTAEEIAENNDALILSFRAHNLDKKDMMGKSDPFLEFYKAGLGADEWNKVHVTEVIKNTLNPTWKPFKISLRTLCNADYDKKLKVVCKDYDFDGGHDLVGVFFTTAREIRSACKSQVMCFDHDEGSANDLIGEFYTTARQLVESGSRQPRSSNPRDSPASVLSLSSPFLCSCLSLVLVQGEWECINPKKKLKKKNYHNSGTVFLTKCEVKRQYTFLDYILGGCQINFTVGIDFTGSNGDPHEPASLHYIDPTAPNEYTKAIVAVGDVIQDYDSDKMFPALGFGAKIPPNQQVSHEFAINFDLSNPYCAGVGGIVAAYQNCLRQITLWGPTNVAPIINHVAKFARMANQDNKASQYFILLLLTDGVITDMYETRDAIVAASKLPMSIIIVGVGNADFSDMRMLDGDDGVLRSPSGEPVCRDIVQFVPFRDFKQATPAKLTKCVLAEVPKQVVQYFEMKELHPPTIPR</sequence>
<dbReference type="GO" id="GO:0005925">
    <property type="term" value="C:focal adhesion"/>
    <property type="evidence" value="ECO:0007669"/>
    <property type="project" value="UniProtKB-SubCell"/>
</dbReference>
<keyword evidence="13" id="KW-0472">Membrane</keyword>
<evidence type="ECO:0000256" key="14">
    <source>
        <dbReference type="ARBA" id="ARBA00023242"/>
    </source>
</evidence>
<dbReference type="SMART" id="SM00239">
    <property type="entry name" value="C2"/>
    <property type="match status" value="2"/>
</dbReference>
<dbReference type="FunFam" id="2.60.40.150:FF:000099">
    <property type="entry name" value="Copine 3"/>
    <property type="match status" value="1"/>
</dbReference>
<feature type="domain" description="C2" evidence="19">
    <location>
        <begin position="154"/>
        <end position="281"/>
    </location>
</feature>
<dbReference type="SMART" id="SM00327">
    <property type="entry name" value="VWA"/>
    <property type="match status" value="1"/>
</dbReference>
<dbReference type="Gene3D" id="3.40.50.410">
    <property type="entry name" value="von Willebrand factor, type A domain"/>
    <property type="match status" value="1"/>
</dbReference>
<evidence type="ECO:0000259" key="20">
    <source>
        <dbReference type="PROSITE" id="PS50234"/>
    </source>
</evidence>
<dbReference type="KEGG" id="aplc:110981333"/>
<evidence type="ECO:0000256" key="15">
    <source>
        <dbReference type="ARBA" id="ARBA00058857"/>
    </source>
</evidence>
<evidence type="ECO:0000313" key="21">
    <source>
        <dbReference type="Proteomes" id="UP000694845"/>
    </source>
</evidence>
<keyword evidence="9" id="KW-0479">Metal-binding</keyword>
<keyword evidence="8" id="KW-0597">Phosphoprotein</keyword>
<evidence type="ECO:0000256" key="13">
    <source>
        <dbReference type="ARBA" id="ARBA00023136"/>
    </source>
</evidence>
<evidence type="ECO:0000256" key="4">
    <source>
        <dbReference type="ARBA" id="ARBA00004496"/>
    </source>
</evidence>
<evidence type="ECO:0000256" key="10">
    <source>
        <dbReference type="ARBA" id="ARBA00022737"/>
    </source>
</evidence>
<dbReference type="FunFam" id="2.60.40.150:FF:000042">
    <property type="entry name" value="Copine 3"/>
    <property type="match status" value="1"/>
</dbReference>
<evidence type="ECO:0000259" key="19">
    <source>
        <dbReference type="PROSITE" id="PS50004"/>
    </source>
</evidence>
<dbReference type="CDD" id="cd04047">
    <property type="entry name" value="C2B_Copine"/>
    <property type="match status" value="1"/>
</dbReference>
<dbReference type="GO" id="GO:0005544">
    <property type="term" value="F:calcium-dependent phospholipid binding"/>
    <property type="evidence" value="ECO:0007669"/>
    <property type="project" value="InterPro"/>
</dbReference>
<dbReference type="OrthoDB" id="5855668at2759"/>
<evidence type="ECO:0000256" key="18">
    <source>
        <dbReference type="ARBA" id="ARBA00076171"/>
    </source>
</evidence>
<dbReference type="GO" id="GO:0071277">
    <property type="term" value="P:cellular response to calcium ion"/>
    <property type="evidence" value="ECO:0007669"/>
    <property type="project" value="TreeGrafter"/>
</dbReference>
<comment type="subcellular location">
    <subcellularLocation>
        <location evidence="3">Cell junction</location>
        <location evidence="3">Focal adhesion</location>
    </subcellularLocation>
    <subcellularLocation>
        <location evidence="2">Cell membrane</location>
    </subcellularLocation>
    <subcellularLocation>
        <location evidence="4">Cytoplasm</location>
    </subcellularLocation>
    <subcellularLocation>
        <location evidence="1">Nucleus</location>
    </subcellularLocation>
</comment>
<keyword evidence="14" id="KW-0539">Nucleus</keyword>
<dbReference type="InterPro" id="IPR036465">
    <property type="entry name" value="vWFA_dom_sf"/>
</dbReference>
<evidence type="ECO:0000256" key="6">
    <source>
        <dbReference type="ARBA" id="ARBA00022475"/>
    </source>
</evidence>
<dbReference type="GO" id="GO:0046872">
    <property type="term" value="F:metal ion binding"/>
    <property type="evidence" value="ECO:0007669"/>
    <property type="project" value="UniProtKB-KW"/>
</dbReference>
<dbReference type="GO" id="GO:0005886">
    <property type="term" value="C:plasma membrane"/>
    <property type="evidence" value="ECO:0007669"/>
    <property type="project" value="UniProtKB-SubCell"/>
</dbReference>
<evidence type="ECO:0000256" key="8">
    <source>
        <dbReference type="ARBA" id="ARBA00022553"/>
    </source>
</evidence>
<dbReference type="AlphaFoldDB" id="A0A8B7YPD2"/>
<keyword evidence="21" id="KW-1185">Reference proteome</keyword>
<dbReference type="CDD" id="cd04048">
    <property type="entry name" value="C2A_Copine"/>
    <property type="match status" value="1"/>
</dbReference>
<dbReference type="SUPFAM" id="SSF49562">
    <property type="entry name" value="C2 domain (Calcium/lipid-binding domain, CaLB)"/>
    <property type="match status" value="2"/>
</dbReference>
<dbReference type="PANTHER" id="PTHR10857">
    <property type="entry name" value="COPINE"/>
    <property type="match status" value="1"/>
</dbReference>
<organism evidence="21 22">
    <name type="scientific">Acanthaster planci</name>
    <name type="common">Crown-of-thorns starfish</name>
    <dbReference type="NCBI Taxonomy" id="133434"/>
    <lineage>
        <taxon>Eukaryota</taxon>
        <taxon>Metazoa</taxon>
        <taxon>Echinodermata</taxon>
        <taxon>Eleutherozoa</taxon>
        <taxon>Asterozoa</taxon>
        <taxon>Asteroidea</taxon>
        <taxon>Valvatacea</taxon>
        <taxon>Valvatida</taxon>
        <taxon>Acanthasteridae</taxon>
        <taxon>Acanthaster</taxon>
    </lineage>
</organism>
<dbReference type="Proteomes" id="UP000694845">
    <property type="component" value="Unplaced"/>
</dbReference>
<evidence type="ECO:0000256" key="16">
    <source>
        <dbReference type="ARBA" id="ARBA00065466"/>
    </source>
</evidence>
<dbReference type="GeneID" id="110981333"/>
<dbReference type="Pfam" id="PF07002">
    <property type="entry name" value="Copine"/>
    <property type="match status" value="1"/>
</dbReference>
<dbReference type="Pfam" id="PF00168">
    <property type="entry name" value="C2"/>
    <property type="match status" value="2"/>
</dbReference>
<gene>
    <name evidence="22" type="primary">LOC110981333</name>
</gene>
<evidence type="ECO:0000313" key="22">
    <source>
        <dbReference type="RefSeq" id="XP_022094527.1"/>
    </source>
</evidence>
<evidence type="ECO:0000256" key="5">
    <source>
        <dbReference type="ARBA" id="ARBA00009048"/>
    </source>
</evidence>
<dbReference type="InterPro" id="IPR010734">
    <property type="entry name" value="Copine_C"/>
</dbReference>
<feature type="domain" description="VWFA" evidence="20">
    <location>
        <begin position="387"/>
        <end position="607"/>
    </location>
</feature>
<dbReference type="PANTHER" id="PTHR10857:SF102">
    <property type="entry name" value="C2 DOMAIN-CONTAINING PROTEIN"/>
    <property type="match status" value="1"/>
</dbReference>
<feature type="domain" description="C2" evidence="19">
    <location>
        <begin position="19"/>
        <end position="147"/>
    </location>
</feature>
<comment type="subunit">
    <text evidence="16">Monomer. Interacts with ERBB2 (preferentially with the tyrosine phosphorylated form); this interaction occurs at the cell membrane and is increased in a growth factor heregulin-dependent manner. Interacts with SHC1; this interaction may mediate the binding of CPNE3 with ERBB2. Interacts with RACK1.</text>
</comment>
<dbReference type="InterPro" id="IPR037768">
    <property type="entry name" value="C2B_Copine"/>
</dbReference>
<evidence type="ECO:0000256" key="9">
    <source>
        <dbReference type="ARBA" id="ARBA00022723"/>
    </source>
</evidence>
<evidence type="ECO:0000256" key="7">
    <source>
        <dbReference type="ARBA" id="ARBA00022490"/>
    </source>
</evidence>
<keyword evidence="12" id="KW-0965">Cell junction</keyword>
<dbReference type="SUPFAM" id="SSF53300">
    <property type="entry name" value="vWA-like"/>
    <property type="match status" value="1"/>
</dbReference>
<comment type="function">
    <text evidence="15">Calcium-dependent phospholipid-binding protein that plays a role in ERBB2-mediated tumor cell migration in response to growth factor heregulin stimulation.</text>
</comment>
<dbReference type="InterPro" id="IPR002035">
    <property type="entry name" value="VWF_A"/>
</dbReference>
<comment type="similarity">
    <text evidence="5">Belongs to the copine family.</text>
</comment>
<evidence type="ECO:0000256" key="12">
    <source>
        <dbReference type="ARBA" id="ARBA00022949"/>
    </source>
</evidence>
<dbReference type="InterPro" id="IPR045052">
    <property type="entry name" value="Copine"/>
</dbReference>
<dbReference type="GO" id="GO:0005634">
    <property type="term" value="C:nucleus"/>
    <property type="evidence" value="ECO:0007669"/>
    <property type="project" value="UniProtKB-SubCell"/>
</dbReference>
<evidence type="ECO:0000256" key="3">
    <source>
        <dbReference type="ARBA" id="ARBA00004246"/>
    </source>
</evidence>
<keyword evidence="6" id="KW-1003">Cell membrane</keyword>
<keyword evidence="11" id="KW-0106">Calcium</keyword>
<protein>
    <recommendedName>
        <fullName evidence="17">Copine-3</fullName>
    </recommendedName>
    <alternativeName>
        <fullName evidence="18">Copine III</fullName>
    </alternativeName>
</protein>
<keyword evidence="10" id="KW-0677">Repeat</keyword>
<dbReference type="PROSITE" id="PS50234">
    <property type="entry name" value="VWFA"/>
    <property type="match status" value="1"/>
</dbReference>
<evidence type="ECO:0000256" key="17">
    <source>
        <dbReference type="ARBA" id="ARBA00074834"/>
    </source>
</evidence>
<dbReference type="PROSITE" id="PS50004">
    <property type="entry name" value="C2"/>
    <property type="match status" value="2"/>
</dbReference>
<evidence type="ECO:0000256" key="2">
    <source>
        <dbReference type="ARBA" id="ARBA00004236"/>
    </source>
</evidence>
<name>A0A8B7YPD2_ACAPL</name>
<accession>A0A8B7YPD2</accession>